<feature type="domain" description="Terminase large subunit gp17-like C-terminal" evidence="2">
    <location>
        <begin position="335"/>
        <end position="478"/>
    </location>
</feature>
<comment type="caution">
    <text evidence="3">The sequence shown here is derived from an EMBL/GenBank/DDBJ whole genome shotgun (WGS) entry which is preliminary data.</text>
</comment>
<name>A0A3N1CMP4_9ACTN</name>
<keyword evidence="4" id="KW-1185">Reference proteome</keyword>
<organism evidence="3 4">
    <name type="scientific">Actinocorallia herbida</name>
    <dbReference type="NCBI Taxonomy" id="58109"/>
    <lineage>
        <taxon>Bacteria</taxon>
        <taxon>Bacillati</taxon>
        <taxon>Actinomycetota</taxon>
        <taxon>Actinomycetes</taxon>
        <taxon>Streptosporangiales</taxon>
        <taxon>Thermomonosporaceae</taxon>
        <taxon>Actinocorallia</taxon>
    </lineage>
</organism>
<dbReference type="NCBIfam" id="TIGR01630">
    <property type="entry name" value="psiM2_ORF9"/>
    <property type="match status" value="1"/>
</dbReference>
<dbReference type="Pfam" id="PF03237">
    <property type="entry name" value="Terminase_6N"/>
    <property type="match status" value="1"/>
</dbReference>
<protein>
    <submittedName>
        <fullName evidence="3">Putative phage terminase large subunit-like protein</fullName>
    </submittedName>
</protein>
<evidence type="ECO:0000256" key="1">
    <source>
        <dbReference type="ARBA" id="ARBA00022612"/>
    </source>
</evidence>
<dbReference type="Pfam" id="PF17289">
    <property type="entry name" value="Terminase_6C"/>
    <property type="match status" value="1"/>
</dbReference>
<evidence type="ECO:0000259" key="2">
    <source>
        <dbReference type="Pfam" id="PF17289"/>
    </source>
</evidence>
<keyword evidence="1" id="KW-1188">Viral release from host cell</keyword>
<gene>
    <name evidence="3" type="ORF">EDD29_0071</name>
</gene>
<dbReference type="EMBL" id="RJKE01000001">
    <property type="protein sequence ID" value="ROO82591.1"/>
    <property type="molecule type" value="Genomic_DNA"/>
</dbReference>
<reference evidence="3 4" key="1">
    <citation type="submission" date="2018-11" db="EMBL/GenBank/DDBJ databases">
        <title>Sequencing the genomes of 1000 actinobacteria strains.</title>
        <authorList>
            <person name="Klenk H.-P."/>
        </authorList>
    </citation>
    <scope>NUCLEOTIDE SEQUENCE [LARGE SCALE GENOMIC DNA]</scope>
    <source>
        <strain evidence="3 4">DSM 44254</strain>
    </source>
</reference>
<evidence type="ECO:0000313" key="3">
    <source>
        <dbReference type="EMBL" id="ROO82591.1"/>
    </source>
</evidence>
<evidence type="ECO:0000313" key="4">
    <source>
        <dbReference type="Proteomes" id="UP000272400"/>
    </source>
</evidence>
<proteinExistence type="predicted"/>
<dbReference type="RefSeq" id="WP_211359512.1">
    <property type="nucleotide sequence ID" value="NZ_RJKE01000001.1"/>
</dbReference>
<accession>A0A3N1CMP4</accession>
<dbReference type="InterPro" id="IPR006517">
    <property type="entry name" value="Phage_terminase_lsu-like_C"/>
</dbReference>
<sequence>MVALDALRGVTDALLRHYDPPEPDDIPQWTSPGALAAAVDPSTIQTSALDLIDAALIDVAEGRCDRLIITMPPQEGKSTRVTTIGPLWMLTRNPKLRIAIASYAQDLADEFGRNIRNHITTNDGTDGTLDLRLRIAPDNGAARRWRLDGHIGGVRSVGITSGLTGKPADIIFIDDPIKDENDANSQAWRDRVWSFWTAVANTRLAPGAPVIVILTRWHEDDIVGRLLAAEDAHRWRVLNIPALADHDPKKGQVDPLGREPGEFLVSSRQRTVAQWEQIRVAVGSRVWNALYQGRPTPPEGDTFNRDWWREYDSPRWVVRPDGTHIALNADEVAMSWDMTFKDKKDSDFVVGQVWGRWGMDLFLLDQVCARMSFVQTLKAFRQLTAKWPQASRKYVEDKANGTAVINSLSKRIPGIIPVEPDGSKLARASAVTPFIEAGNVHLPSPELAPWIGAYIDEHAAFPNAAHDDQVDGTTQAINRMLLSPILTGALVLGTEDLDDELGDDYDISPY</sequence>
<dbReference type="AlphaFoldDB" id="A0A3N1CMP4"/>
<dbReference type="InterPro" id="IPR035421">
    <property type="entry name" value="Terminase_6C"/>
</dbReference>
<dbReference type="Proteomes" id="UP000272400">
    <property type="component" value="Unassembled WGS sequence"/>
</dbReference>